<name>A0A9Q0W2F1_9ROSI</name>
<sequence length="58" mass="6419">MMISPFHLSKSNIFYLKLITGHGFTPAAGNKGRTMGTLLTTENASLRRAARLMKCDTF</sequence>
<protein>
    <submittedName>
        <fullName evidence="1">Uncharacterized protein</fullName>
    </submittedName>
</protein>
<dbReference type="EMBL" id="JAPFFM010000007">
    <property type="protein sequence ID" value="KAJ6757810.1"/>
    <property type="molecule type" value="Genomic_DNA"/>
</dbReference>
<feature type="non-terminal residue" evidence="1">
    <location>
        <position position="58"/>
    </location>
</feature>
<evidence type="ECO:0000313" key="1">
    <source>
        <dbReference type="EMBL" id="KAJ6757810.1"/>
    </source>
</evidence>
<dbReference type="AlphaFoldDB" id="A0A9Q0W2F1"/>
<accession>A0A9Q0W2F1</accession>
<comment type="caution">
    <text evidence="1">The sequence shown here is derived from an EMBL/GenBank/DDBJ whole genome shotgun (WGS) entry which is preliminary data.</text>
</comment>
<keyword evidence="2" id="KW-1185">Reference proteome</keyword>
<reference evidence="1" key="1">
    <citation type="submission" date="2022-11" db="EMBL/GenBank/DDBJ databases">
        <authorList>
            <person name="Hyden B.L."/>
            <person name="Feng K."/>
            <person name="Yates T."/>
            <person name="Jawdy S."/>
            <person name="Smart L.B."/>
            <person name="Muchero W."/>
        </authorList>
    </citation>
    <scope>NUCLEOTIDE SEQUENCE</scope>
    <source>
        <tissue evidence="1">Shoot tip</tissue>
    </source>
</reference>
<reference evidence="1" key="2">
    <citation type="journal article" date="2023" name="Int. J. Mol. Sci.">
        <title>De Novo Assembly and Annotation of 11 Diverse Shrub Willow (Salix) Genomes Reveals Novel Gene Organization in Sex-Linked Regions.</title>
        <authorList>
            <person name="Hyden B."/>
            <person name="Feng K."/>
            <person name="Yates T.B."/>
            <person name="Jawdy S."/>
            <person name="Cereghino C."/>
            <person name="Smart L.B."/>
            <person name="Muchero W."/>
        </authorList>
    </citation>
    <scope>NUCLEOTIDE SEQUENCE</scope>
    <source>
        <tissue evidence="1">Shoot tip</tissue>
    </source>
</reference>
<gene>
    <name evidence="1" type="ORF">OIU74_026978</name>
</gene>
<organism evidence="1 2">
    <name type="scientific">Salix koriyanagi</name>
    <dbReference type="NCBI Taxonomy" id="2511006"/>
    <lineage>
        <taxon>Eukaryota</taxon>
        <taxon>Viridiplantae</taxon>
        <taxon>Streptophyta</taxon>
        <taxon>Embryophyta</taxon>
        <taxon>Tracheophyta</taxon>
        <taxon>Spermatophyta</taxon>
        <taxon>Magnoliopsida</taxon>
        <taxon>eudicotyledons</taxon>
        <taxon>Gunneridae</taxon>
        <taxon>Pentapetalae</taxon>
        <taxon>rosids</taxon>
        <taxon>fabids</taxon>
        <taxon>Malpighiales</taxon>
        <taxon>Salicaceae</taxon>
        <taxon>Saliceae</taxon>
        <taxon>Salix</taxon>
    </lineage>
</organism>
<proteinExistence type="predicted"/>
<dbReference type="Proteomes" id="UP001151752">
    <property type="component" value="Chromosome 13"/>
</dbReference>
<evidence type="ECO:0000313" key="2">
    <source>
        <dbReference type="Proteomes" id="UP001151752"/>
    </source>
</evidence>